<evidence type="ECO:0000313" key="2">
    <source>
        <dbReference type="EMBL" id="KFO28561.1"/>
    </source>
</evidence>
<accession>A0A091E0F9</accession>
<gene>
    <name evidence="2" type="ORF">H920_10039</name>
</gene>
<sequence>MKAAAVPRDCEVPNSSHKEDSNVHMRKTIRSSELLLENQQAKISPSSSLFMAVGNNLQVAPPHPDLTDSVQLGVASCPFISPPQQ</sequence>
<evidence type="ECO:0000256" key="1">
    <source>
        <dbReference type="SAM" id="MobiDB-lite"/>
    </source>
</evidence>
<organism evidence="2 3">
    <name type="scientific">Fukomys damarensis</name>
    <name type="common">Damaraland mole rat</name>
    <name type="synonym">Cryptomys damarensis</name>
    <dbReference type="NCBI Taxonomy" id="885580"/>
    <lineage>
        <taxon>Eukaryota</taxon>
        <taxon>Metazoa</taxon>
        <taxon>Chordata</taxon>
        <taxon>Craniata</taxon>
        <taxon>Vertebrata</taxon>
        <taxon>Euteleostomi</taxon>
        <taxon>Mammalia</taxon>
        <taxon>Eutheria</taxon>
        <taxon>Euarchontoglires</taxon>
        <taxon>Glires</taxon>
        <taxon>Rodentia</taxon>
        <taxon>Hystricomorpha</taxon>
        <taxon>Bathyergidae</taxon>
        <taxon>Fukomys</taxon>
    </lineage>
</organism>
<protein>
    <submittedName>
        <fullName evidence="2">Uncharacterized protein</fullName>
    </submittedName>
</protein>
<reference evidence="2 3" key="1">
    <citation type="submission" date="2013-11" db="EMBL/GenBank/DDBJ databases">
        <title>The Damaraland mole rat (Fukomys damarensis) genome and evolution of African mole rats.</title>
        <authorList>
            <person name="Gladyshev V.N."/>
            <person name="Fang X."/>
        </authorList>
    </citation>
    <scope>NUCLEOTIDE SEQUENCE [LARGE SCALE GENOMIC DNA]</scope>
    <source>
        <tissue evidence="2">Liver</tissue>
    </source>
</reference>
<feature type="region of interest" description="Disordered" evidence="1">
    <location>
        <begin position="1"/>
        <end position="25"/>
    </location>
</feature>
<dbReference type="Proteomes" id="UP000028990">
    <property type="component" value="Unassembled WGS sequence"/>
</dbReference>
<keyword evidence="3" id="KW-1185">Reference proteome</keyword>
<proteinExistence type="predicted"/>
<dbReference type="AlphaFoldDB" id="A0A091E0F9"/>
<feature type="compositionally biased region" description="Basic and acidic residues" evidence="1">
    <location>
        <begin position="8"/>
        <end position="23"/>
    </location>
</feature>
<dbReference type="EMBL" id="KN122743">
    <property type="protein sequence ID" value="KFO28561.1"/>
    <property type="molecule type" value="Genomic_DNA"/>
</dbReference>
<name>A0A091E0F9_FUKDA</name>
<evidence type="ECO:0000313" key="3">
    <source>
        <dbReference type="Proteomes" id="UP000028990"/>
    </source>
</evidence>